<reference evidence="1" key="1">
    <citation type="submission" date="2023-07" db="EMBL/GenBank/DDBJ databases">
        <title>Sorghum-associated microbial communities from plants grown in Nebraska, USA.</title>
        <authorList>
            <person name="Schachtman D."/>
        </authorList>
    </citation>
    <scope>NUCLEOTIDE SEQUENCE</scope>
    <source>
        <strain evidence="1">2697</strain>
    </source>
</reference>
<evidence type="ECO:0000313" key="2">
    <source>
        <dbReference type="Proteomes" id="UP001246858"/>
    </source>
</evidence>
<keyword evidence="2" id="KW-1185">Reference proteome</keyword>
<evidence type="ECO:0000313" key="1">
    <source>
        <dbReference type="EMBL" id="MDR6786163.1"/>
    </source>
</evidence>
<dbReference type="EMBL" id="JAVDTF010000006">
    <property type="protein sequence ID" value="MDR6786163.1"/>
    <property type="molecule type" value="Genomic_DNA"/>
</dbReference>
<gene>
    <name evidence="1" type="ORF">J2X78_004756</name>
</gene>
<dbReference type="Proteomes" id="UP001246858">
    <property type="component" value="Unassembled WGS sequence"/>
</dbReference>
<protein>
    <submittedName>
        <fullName evidence="1">Uncharacterized protein</fullName>
    </submittedName>
</protein>
<sequence>MSDHHIWQTQIQKDLDNKAVELTDKQRKSYELDFIAKAILKVPEQISDELQLSEFKKDTEELIAYLPTPAGDQKLSAKNYTGKLSAYKAMLMKKYKIVPNGYYMAVWMPLGVAIGLSIGIAMKNLALGLSLGLGLGLAIGAGINLKAQKEGKIL</sequence>
<name>A0ACC6L3C7_9SPHI</name>
<accession>A0ACC6L3C7</accession>
<comment type="caution">
    <text evidence="1">The sequence shown here is derived from an EMBL/GenBank/DDBJ whole genome shotgun (WGS) entry which is preliminary data.</text>
</comment>
<proteinExistence type="predicted"/>
<organism evidence="1 2">
    <name type="scientific">Pedobacter africanus</name>
    <dbReference type="NCBI Taxonomy" id="151894"/>
    <lineage>
        <taxon>Bacteria</taxon>
        <taxon>Pseudomonadati</taxon>
        <taxon>Bacteroidota</taxon>
        <taxon>Sphingobacteriia</taxon>
        <taxon>Sphingobacteriales</taxon>
        <taxon>Sphingobacteriaceae</taxon>
        <taxon>Pedobacter</taxon>
    </lineage>
</organism>